<sequence>MRMGHHLDSAEYAWLFPKQISTTGVPTSVPTPFPPIATAAALIPDNSLLFVALLLVVVLCVAVVGVLVHAHCRSPSLPYHPNEQWTTSCSTDIPLRSLVVLKY</sequence>
<evidence type="ECO:0000256" key="1">
    <source>
        <dbReference type="SAM" id="Phobius"/>
    </source>
</evidence>
<protein>
    <submittedName>
        <fullName evidence="3">Uncharacterized protein</fullName>
    </submittedName>
</protein>
<keyword evidence="1" id="KW-0472">Membrane</keyword>
<name>A0AAF3FHV4_9BILA</name>
<keyword evidence="1" id="KW-0812">Transmembrane</keyword>
<accession>A0AAF3FHV4</accession>
<dbReference type="WBParaSite" id="MBELARI_LOCUS6397">
    <property type="protein sequence ID" value="MBELARI_LOCUS6397"/>
    <property type="gene ID" value="MBELARI_LOCUS6397"/>
</dbReference>
<dbReference type="AlphaFoldDB" id="A0AAF3FHV4"/>
<proteinExistence type="predicted"/>
<organism evidence="2 3">
    <name type="scientific">Mesorhabditis belari</name>
    <dbReference type="NCBI Taxonomy" id="2138241"/>
    <lineage>
        <taxon>Eukaryota</taxon>
        <taxon>Metazoa</taxon>
        <taxon>Ecdysozoa</taxon>
        <taxon>Nematoda</taxon>
        <taxon>Chromadorea</taxon>
        <taxon>Rhabditida</taxon>
        <taxon>Rhabditina</taxon>
        <taxon>Rhabditomorpha</taxon>
        <taxon>Rhabditoidea</taxon>
        <taxon>Rhabditidae</taxon>
        <taxon>Mesorhabditinae</taxon>
        <taxon>Mesorhabditis</taxon>
    </lineage>
</organism>
<feature type="transmembrane region" description="Helical" evidence="1">
    <location>
        <begin position="48"/>
        <end position="68"/>
    </location>
</feature>
<dbReference type="Proteomes" id="UP000887575">
    <property type="component" value="Unassembled WGS sequence"/>
</dbReference>
<reference evidence="3" key="1">
    <citation type="submission" date="2024-02" db="UniProtKB">
        <authorList>
            <consortium name="WormBaseParasite"/>
        </authorList>
    </citation>
    <scope>IDENTIFICATION</scope>
</reference>
<evidence type="ECO:0000313" key="2">
    <source>
        <dbReference type="Proteomes" id="UP000887575"/>
    </source>
</evidence>
<keyword evidence="2" id="KW-1185">Reference proteome</keyword>
<keyword evidence="1" id="KW-1133">Transmembrane helix</keyword>
<evidence type="ECO:0000313" key="3">
    <source>
        <dbReference type="WBParaSite" id="MBELARI_LOCUS6397"/>
    </source>
</evidence>